<feature type="transmembrane region" description="Helical" evidence="6">
    <location>
        <begin position="156"/>
        <end position="178"/>
    </location>
</feature>
<keyword evidence="4 6" id="KW-1133">Transmembrane helix</keyword>
<feature type="transmembrane region" description="Helical" evidence="6">
    <location>
        <begin position="127"/>
        <end position="150"/>
    </location>
</feature>
<evidence type="ECO:0000256" key="2">
    <source>
        <dbReference type="ARBA" id="ARBA00007511"/>
    </source>
</evidence>
<dbReference type="Proteomes" id="UP000030392">
    <property type="component" value="Unassembled WGS sequence"/>
</dbReference>
<dbReference type="AlphaFoldDB" id="A0A0A2C0F1"/>
<dbReference type="PANTHER" id="PTHR30238:SF4">
    <property type="entry name" value="SLL1022 PROTEIN"/>
    <property type="match status" value="1"/>
</dbReference>
<evidence type="ECO:0000256" key="5">
    <source>
        <dbReference type="ARBA" id="ARBA00023136"/>
    </source>
</evidence>
<dbReference type="PANTHER" id="PTHR30238">
    <property type="entry name" value="MEMBRANE BOUND PREDICTED REDOX MODULATOR"/>
    <property type="match status" value="1"/>
</dbReference>
<feature type="transmembrane region" description="Helical" evidence="6">
    <location>
        <begin position="25"/>
        <end position="48"/>
    </location>
</feature>
<dbReference type="InterPro" id="IPR005496">
    <property type="entry name" value="Integral_membrane_TerC"/>
</dbReference>
<evidence type="ECO:0000256" key="6">
    <source>
        <dbReference type="SAM" id="Phobius"/>
    </source>
</evidence>
<dbReference type="NCBIfam" id="TIGR03716">
    <property type="entry name" value="R_switched_YkoY"/>
    <property type="match status" value="1"/>
</dbReference>
<name>A0A0A2C0F1_PROMR</name>
<dbReference type="RefSeq" id="WP_036907683.1">
    <property type="nucleotide sequence ID" value="NZ_CP138967.1"/>
</dbReference>
<keyword evidence="3 6" id="KW-0812">Transmembrane</keyword>
<evidence type="ECO:0000313" key="7">
    <source>
        <dbReference type="EMBL" id="KGG19803.1"/>
    </source>
</evidence>
<feature type="transmembrane region" description="Helical" evidence="6">
    <location>
        <begin position="215"/>
        <end position="231"/>
    </location>
</feature>
<keyword evidence="5 6" id="KW-0472">Membrane</keyword>
<feature type="transmembrane region" description="Helical" evidence="6">
    <location>
        <begin position="60"/>
        <end position="82"/>
    </location>
</feature>
<dbReference type="Pfam" id="PF03741">
    <property type="entry name" value="TerC"/>
    <property type="match status" value="1"/>
</dbReference>
<comment type="subcellular location">
    <subcellularLocation>
        <location evidence="1">Membrane</location>
        <topology evidence="1">Multi-pass membrane protein</topology>
    </subcellularLocation>
</comment>
<evidence type="ECO:0000256" key="3">
    <source>
        <dbReference type="ARBA" id="ARBA00022692"/>
    </source>
</evidence>
<evidence type="ECO:0000256" key="4">
    <source>
        <dbReference type="ARBA" id="ARBA00022989"/>
    </source>
</evidence>
<accession>A0A0A2C0F1</accession>
<feature type="transmembrane region" description="Helical" evidence="6">
    <location>
        <begin position="88"/>
        <end position="106"/>
    </location>
</feature>
<evidence type="ECO:0000313" key="8">
    <source>
        <dbReference type="Proteomes" id="UP000030392"/>
    </source>
</evidence>
<feature type="transmembrane region" description="Helical" evidence="6">
    <location>
        <begin position="190"/>
        <end position="209"/>
    </location>
</feature>
<dbReference type="EMBL" id="JNAX01000015">
    <property type="protein sequence ID" value="KGG19803.1"/>
    <property type="molecule type" value="Genomic_DNA"/>
</dbReference>
<comment type="caution">
    <text evidence="7">The sequence shown here is derived from an EMBL/GenBank/DDBJ whole genome shotgun (WGS) entry which is preliminary data.</text>
</comment>
<reference evidence="8" key="1">
    <citation type="journal article" date="2014" name="Sci. Data">
        <title>Genomes of diverse isolates of the marine cyanobacterium Prochlorococcus.</title>
        <authorList>
            <person name="Biller S."/>
            <person name="Berube P."/>
            <person name="Thompson J."/>
            <person name="Kelly L."/>
            <person name="Roggensack S."/>
            <person name="Awad L."/>
            <person name="Roache-Johnson K."/>
            <person name="Ding H."/>
            <person name="Giovannoni S.J."/>
            <person name="Moore L.R."/>
            <person name="Chisholm S.W."/>
        </authorList>
    </citation>
    <scope>NUCLEOTIDE SEQUENCE [LARGE SCALE GENOMIC DNA]</scope>
    <source>
        <strain evidence="8">PAC1</strain>
    </source>
</reference>
<organism evidence="7 8">
    <name type="scientific">Prochlorococcus marinus str. PAC1</name>
    <dbReference type="NCBI Taxonomy" id="59924"/>
    <lineage>
        <taxon>Bacteria</taxon>
        <taxon>Bacillati</taxon>
        <taxon>Cyanobacteriota</taxon>
        <taxon>Cyanophyceae</taxon>
        <taxon>Synechococcales</taxon>
        <taxon>Prochlorococcaceae</taxon>
        <taxon>Prochlorococcus</taxon>
    </lineage>
</organism>
<evidence type="ECO:0000256" key="1">
    <source>
        <dbReference type="ARBA" id="ARBA00004141"/>
    </source>
</evidence>
<comment type="similarity">
    <text evidence="2">Belongs to the TerC family.</text>
</comment>
<dbReference type="GO" id="GO:0016020">
    <property type="term" value="C:membrane"/>
    <property type="evidence" value="ECO:0007669"/>
    <property type="project" value="UniProtKB-SubCell"/>
</dbReference>
<proteinExistence type="inferred from homology"/>
<gene>
    <name evidence="7" type="ORF">EV03_2191</name>
</gene>
<protein>
    <submittedName>
        <fullName evidence="7">Conserved membrane protein TerC</fullName>
    </submittedName>
</protein>
<dbReference type="InterPro" id="IPR022493">
    <property type="entry name" value="CHP03716_TM_YkoY"/>
</dbReference>
<sequence length="240" mass="26498">MDSASLRSLTPLLDGIDRWVELAPLLPVIVSLELVLSADNAVALASITKNLNNIDLQRKALNIGIFIALLLRILVILTAQFFLNFWPVKLIGGIYLISLSISKFLSLNNNGSDKNLIENSEQSNISLFKVILLLSVTDLAFSIDSITAAVAISDQFLLVITGAIIGVIALRFTSGLFIKWLEIYINLEKAGYIAVGLIGLKLIIQLVLFKLVIPEYLFFLVMLFLFIWGFSKKNSSINNV</sequence>